<dbReference type="Pfam" id="PF02518">
    <property type="entry name" value="HATPase_c"/>
    <property type="match status" value="1"/>
</dbReference>
<comment type="caution">
    <text evidence="13">The sequence shown here is derived from an EMBL/GenBank/DDBJ whole genome shotgun (WGS) entry which is preliminary data.</text>
</comment>
<dbReference type="RefSeq" id="WP_010741942.1">
    <property type="nucleotide sequence ID" value="NZ_KB946251.1"/>
</dbReference>
<evidence type="ECO:0000256" key="6">
    <source>
        <dbReference type="ARBA" id="ARBA00022692"/>
    </source>
</evidence>
<comment type="subcellular location">
    <subcellularLocation>
        <location evidence="2">Membrane</location>
        <topology evidence="2">Multi-pass membrane protein</topology>
    </subcellularLocation>
</comment>
<dbReference type="eggNOG" id="COG0642">
    <property type="taxonomic scope" value="Bacteria"/>
</dbReference>
<keyword evidence="5" id="KW-0808">Transferase</keyword>
<dbReference type="GO" id="GO:0000155">
    <property type="term" value="F:phosphorelay sensor kinase activity"/>
    <property type="evidence" value="ECO:0007669"/>
    <property type="project" value="InterPro"/>
</dbReference>
<evidence type="ECO:0000313" key="13">
    <source>
        <dbReference type="EMBL" id="EOH75340.1"/>
    </source>
</evidence>
<keyword evidence="8 11" id="KW-1133">Transmembrane helix</keyword>
<dbReference type="EMBL" id="AJAK01000020">
    <property type="protein sequence ID" value="EOH75340.1"/>
    <property type="molecule type" value="Genomic_DNA"/>
</dbReference>
<evidence type="ECO:0000256" key="10">
    <source>
        <dbReference type="ARBA" id="ARBA00023136"/>
    </source>
</evidence>
<dbReference type="SUPFAM" id="SSF55874">
    <property type="entry name" value="ATPase domain of HSP90 chaperone/DNA topoisomerase II/histidine kinase"/>
    <property type="match status" value="1"/>
</dbReference>
<keyword evidence="4" id="KW-0597">Phosphoprotein</keyword>
<dbReference type="CDD" id="cd00082">
    <property type="entry name" value="HisKA"/>
    <property type="match status" value="1"/>
</dbReference>
<reference evidence="13 15" key="1">
    <citation type="submission" date="2013-02" db="EMBL/GenBank/DDBJ databases">
        <title>The Genome Sequence of Enterococcus malodoratus ATCC_43197.</title>
        <authorList>
            <consortium name="The Broad Institute Genome Sequencing Platform"/>
            <consortium name="The Broad Institute Genome Sequencing Center for Infectious Disease"/>
            <person name="Earl A.M."/>
            <person name="Gilmore M.S."/>
            <person name="Lebreton F."/>
            <person name="Walker B."/>
            <person name="Young S.K."/>
            <person name="Zeng Q."/>
            <person name="Gargeya S."/>
            <person name="Fitzgerald M."/>
            <person name="Haas B."/>
            <person name="Abouelleil A."/>
            <person name="Alvarado L."/>
            <person name="Arachchi H.M."/>
            <person name="Berlin A.M."/>
            <person name="Chapman S.B."/>
            <person name="Dewar J."/>
            <person name="Goldberg J."/>
            <person name="Griggs A."/>
            <person name="Gujja S."/>
            <person name="Hansen M."/>
            <person name="Howarth C."/>
            <person name="Imamovic A."/>
            <person name="Larimer J."/>
            <person name="McCowan C."/>
            <person name="Murphy C."/>
            <person name="Neiman D."/>
            <person name="Pearson M."/>
            <person name="Priest M."/>
            <person name="Roberts A."/>
            <person name="Saif S."/>
            <person name="Shea T."/>
            <person name="Sisk P."/>
            <person name="Sykes S."/>
            <person name="Wortman J."/>
            <person name="Nusbaum C."/>
            <person name="Birren B."/>
        </authorList>
    </citation>
    <scope>NUCLEOTIDE SEQUENCE [LARGE SCALE GENOMIC DNA]</scope>
    <source>
        <strain evidence="13 15">ATCC 43197</strain>
    </source>
</reference>
<evidence type="ECO:0000256" key="7">
    <source>
        <dbReference type="ARBA" id="ARBA00022777"/>
    </source>
</evidence>
<dbReference type="SUPFAM" id="SSF47384">
    <property type="entry name" value="Homodimeric domain of signal transducing histidine kinase"/>
    <property type="match status" value="1"/>
</dbReference>
<keyword evidence="10 11" id="KW-0472">Membrane</keyword>
<evidence type="ECO:0000259" key="12">
    <source>
        <dbReference type="PROSITE" id="PS50109"/>
    </source>
</evidence>
<evidence type="ECO:0000313" key="16">
    <source>
        <dbReference type="Proteomes" id="UP000014148"/>
    </source>
</evidence>
<reference evidence="14 16" key="2">
    <citation type="submission" date="2013-03" db="EMBL/GenBank/DDBJ databases">
        <title>The Genome Sequence of Enterococcus malodoratus ATCC_43197 (PacBio/Illumina hybrid assembly).</title>
        <authorList>
            <consortium name="The Broad Institute Genomics Platform"/>
            <consortium name="The Broad Institute Genome Sequencing Center for Infectious Disease"/>
            <person name="Earl A."/>
            <person name="Russ C."/>
            <person name="Gilmore M."/>
            <person name="Surin D."/>
            <person name="Walker B."/>
            <person name="Young S."/>
            <person name="Zeng Q."/>
            <person name="Gargeya S."/>
            <person name="Fitzgerald M."/>
            <person name="Haas B."/>
            <person name="Abouelleil A."/>
            <person name="Allen A.W."/>
            <person name="Alvarado L."/>
            <person name="Arachchi H.M."/>
            <person name="Berlin A.M."/>
            <person name="Chapman S.B."/>
            <person name="Gainer-Dewar J."/>
            <person name="Goldberg J."/>
            <person name="Griggs A."/>
            <person name="Gujja S."/>
            <person name="Hansen M."/>
            <person name="Howarth C."/>
            <person name="Imamovic A."/>
            <person name="Ireland A."/>
            <person name="Larimer J."/>
            <person name="McCowan C."/>
            <person name="Murphy C."/>
            <person name="Pearson M."/>
            <person name="Poon T.W."/>
            <person name="Priest M."/>
            <person name="Roberts A."/>
            <person name="Saif S."/>
            <person name="Shea T."/>
            <person name="Sisk P."/>
            <person name="Sykes S."/>
            <person name="Wortman J."/>
            <person name="Nusbaum C."/>
            <person name="Birren B."/>
        </authorList>
    </citation>
    <scope>NUCLEOTIDE SEQUENCE [LARGE SCALE GENOMIC DNA]</scope>
    <source>
        <strain evidence="14 16">ATCC 43197</strain>
    </source>
</reference>
<dbReference type="Pfam" id="PF00512">
    <property type="entry name" value="HisKA"/>
    <property type="match status" value="1"/>
</dbReference>
<dbReference type="EC" id="2.7.13.3" evidence="3"/>
<dbReference type="AlphaFoldDB" id="R2QV30"/>
<evidence type="ECO:0000256" key="9">
    <source>
        <dbReference type="ARBA" id="ARBA00023012"/>
    </source>
</evidence>
<dbReference type="InterPro" id="IPR036890">
    <property type="entry name" value="HATPase_C_sf"/>
</dbReference>
<dbReference type="InterPro" id="IPR008358">
    <property type="entry name" value="Sig_transdc_His_kin/Pase_MprB"/>
</dbReference>
<feature type="transmembrane region" description="Helical" evidence="11">
    <location>
        <begin position="12"/>
        <end position="39"/>
    </location>
</feature>
<comment type="catalytic activity">
    <reaction evidence="1">
        <text>ATP + protein L-histidine = ADP + protein N-phospho-L-histidine.</text>
        <dbReference type="EC" id="2.7.13.3"/>
    </reaction>
</comment>
<dbReference type="Proteomes" id="UP000014148">
    <property type="component" value="Unassembled WGS sequence"/>
</dbReference>
<organism evidence="13 15">
    <name type="scientific">Enterococcus malodoratus ATCC 43197</name>
    <dbReference type="NCBI Taxonomy" id="1158601"/>
    <lineage>
        <taxon>Bacteria</taxon>
        <taxon>Bacillati</taxon>
        <taxon>Bacillota</taxon>
        <taxon>Bacilli</taxon>
        <taxon>Lactobacillales</taxon>
        <taxon>Enterococcaceae</taxon>
        <taxon>Enterococcus</taxon>
    </lineage>
</organism>
<protein>
    <recommendedName>
        <fullName evidence="3">histidine kinase</fullName>
        <ecNumber evidence="3">2.7.13.3</ecNumber>
    </recommendedName>
</protein>
<keyword evidence="6 11" id="KW-0812">Transmembrane</keyword>
<evidence type="ECO:0000256" key="8">
    <source>
        <dbReference type="ARBA" id="ARBA00022989"/>
    </source>
</evidence>
<dbReference type="PROSITE" id="PS50109">
    <property type="entry name" value="HIS_KIN"/>
    <property type="match status" value="1"/>
</dbReference>
<dbReference type="SMART" id="SM00387">
    <property type="entry name" value="HATPase_c"/>
    <property type="match status" value="1"/>
</dbReference>
<dbReference type="InterPro" id="IPR003661">
    <property type="entry name" value="HisK_dim/P_dom"/>
</dbReference>
<name>R2QV30_9ENTE</name>
<dbReference type="Gene3D" id="3.30.565.10">
    <property type="entry name" value="Histidine kinase-like ATPase, C-terminal domain"/>
    <property type="match status" value="1"/>
</dbReference>
<dbReference type="OrthoDB" id="84942at2"/>
<dbReference type="InterPro" id="IPR036097">
    <property type="entry name" value="HisK_dim/P_sf"/>
</dbReference>
<dbReference type="InterPro" id="IPR005467">
    <property type="entry name" value="His_kinase_dom"/>
</dbReference>
<dbReference type="STRING" id="71451.RV07_GL001489"/>
<gene>
    <name evidence="14" type="ORF">I585_02324</name>
    <name evidence="13" type="ORF">UAI_03142</name>
</gene>
<evidence type="ECO:0000256" key="4">
    <source>
        <dbReference type="ARBA" id="ARBA00022553"/>
    </source>
</evidence>
<keyword evidence="16" id="KW-1185">Reference proteome</keyword>
<dbReference type="PRINTS" id="PR01780">
    <property type="entry name" value="LANTIREGPROT"/>
</dbReference>
<dbReference type="Gene3D" id="6.10.340.10">
    <property type="match status" value="1"/>
</dbReference>
<dbReference type="Gene3D" id="1.10.287.130">
    <property type="match status" value="1"/>
</dbReference>
<accession>R2QV30</accession>
<keyword evidence="7" id="KW-0418">Kinase</keyword>
<evidence type="ECO:0000256" key="2">
    <source>
        <dbReference type="ARBA" id="ARBA00004141"/>
    </source>
</evidence>
<feature type="domain" description="Histidine kinase" evidence="12">
    <location>
        <begin position="240"/>
        <end position="451"/>
    </location>
</feature>
<dbReference type="PANTHER" id="PTHR45528:SF8">
    <property type="entry name" value="HISTIDINE KINASE"/>
    <property type="match status" value="1"/>
</dbReference>
<dbReference type="Proteomes" id="UP000013783">
    <property type="component" value="Unassembled WGS sequence"/>
</dbReference>
<dbReference type="PATRIC" id="fig|1158601.3.peg.3112"/>
<dbReference type="EMBL" id="ASWA01000003">
    <property type="protein sequence ID" value="EOT66803.1"/>
    <property type="molecule type" value="Genomic_DNA"/>
</dbReference>
<proteinExistence type="predicted"/>
<keyword evidence="9" id="KW-0902">Two-component regulatory system</keyword>
<dbReference type="InterPro" id="IPR050398">
    <property type="entry name" value="HssS/ArlS-like"/>
</dbReference>
<evidence type="ECO:0000313" key="15">
    <source>
        <dbReference type="Proteomes" id="UP000013783"/>
    </source>
</evidence>
<evidence type="ECO:0000256" key="11">
    <source>
        <dbReference type="SAM" id="Phobius"/>
    </source>
</evidence>
<feature type="transmembrane region" description="Helical" evidence="11">
    <location>
        <begin position="149"/>
        <end position="167"/>
    </location>
</feature>
<sequence length="451" mass="50556">MAKIKTIGLTRYVTNVLLLAFSGIVAILLVALVSFQLLISSGKIAPANAGETEARAEVVKLKESQSFPSKLTPKFYDYIHFAENGTVKSASVSGDALKKTIKDYKDRNESYSTAAYVTFSDGTYALVFWQYKAQFTNDALRKLFPNFEILFFIGITIVLLLFFSLFVRRTSKQLKAKLILVEKASQQIAQRELDSDIKTETGIVEFDHVLQSIDDMRGALKESLMQQWETQQQRKQEIAALTHDINTPLTVINGNAELLLEDQLGNEQRQLIENIHDSGIKTKQYIELLQQISNFDVIQEEKIVVSLESIMEELTKTLSPLAKQKKITLTVRNESAVKTILAAPVMLMRALVNIGENAIRFTDSGDVTIKVQQAEQKIVFIVEDNGPGFSGEAILHAKEMFWQQDQSRTSDHNYGIGLSIVDRVAKFHNGQLKLENTHVGGKVTLILPVDK</sequence>
<dbReference type="SMART" id="SM00388">
    <property type="entry name" value="HisKA"/>
    <property type="match status" value="1"/>
</dbReference>
<evidence type="ECO:0000313" key="14">
    <source>
        <dbReference type="EMBL" id="EOT66803.1"/>
    </source>
</evidence>
<evidence type="ECO:0000256" key="3">
    <source>
        <dbReference type="ARBA" id="ARBA00012438"/>
    </source>
</evidence>
<evidence type="ECO:0000256" key="1">
    <source>
        <dbReference type="ARBA" id="ARBA00000085"/>
    </source>
</evidence>
<dbReference type="PANTHER" id="PTHR45528">
    <property type="entry name" value="SENSOR HISTIDINE KINASE CPXA"/>
    <property type="match status" value="1"/>
</dbReference>
<dbReference type="InterPro" id="IPR003594">
    <property type="entry name" value="HATPase_dom"/>
</dbReference>
<dbReference type="GO" id="GO:0005886">
    <property type="term" value="C:plasma membrane"/>
    <property type="evidence" value="ECO:0007669"/>
    <property type="project" value="TreeGrafter"/>
</dbReference>
<evidence type="ECO:0000256" key="5">
    <source>
        <dbReference type="ARBA" id="ARBA00022679"/>
    </source>
</evidence>